<dbReference type="InterPro" id="IPR011006">
    <property type="entry name" value="CheY-like_superfamily"/>
</dbReference>
<dbReference type="GO" id="GO:0000160">
    <property type="term" value="P:phosphorelay signal transduction system"/>
    <property type="evidence" value="ECO:0007669"/>
    <property type="project" value="InterPro"/>
</dbReference>
<sequence>MSVHSPPVVWIVDDDEDDQYLFEIAFKTLKPPVNVRRLNDGEELLPALDESDIKPSLILLDLNMPHLNGFEVLQQLRAEPAYKSLPVVVLTTSSHYEDEAKAMELGANAFLTKPGSSGKLLMLFGQLVQQWKIN</sequence>
<dbReference type="GO" id="GO:0016301">
    <property type="term" value="F:kinase activity"/>
    <property type="evidence" value="ECO:0007669"/>
    <property type="project" value="UniProtKB-KW"/>
</dbReference>
<evidence type="ECO:0000259" key="2">
    <source>
        <dbReference type="PROSITE" id="PS50110"/>
    </source>
</evidence>
<dbReference type="OrthoDB" id="957707at2"/>
<organism evidence="3 4">
    <name type="scientific">Spirosoma radiotolerans</name>
    <dbReference type="NCBI Taxonomy" id="1379870"/>
    <lineage>
        <taxon>Bacteria</taxon>
        <taxon>Pseudomonadati</taxon>
        <taxon>Bacteroidota</taxon>
        <taxon>Cytophagia</taxon>
        <taxon>Cytophagales</taxon>
        <taxon>Cytophagaceae</taxon>
        <taxon>Spirosoma</taxon>
    </lineage>
</organism>
<evidence type="ECO:0000256" key="1">
    <source>
        <dbReference type="PROSITE-ProRule" id="PRU00169"/>
    </source>
</evidence>
<dbReference type="PROSITE" id="PS50110">
    <property type="entry name" value="RESPONSE_REGULATORY"/>
    <property type="match status" value="1"/>
</dbReference>
<proteinExistence type="predicted"/>
<dbReference type="PANTHER" id="PTHR44520:SF2">
    <property type="entry name" value="RESPONSE REGULATOR RCP1"/>
    <property type="match status" value="1"/>
</dbReference>
<keyword evidence="4" id="KW-1185">Reference proteome</keyword>
<dbReference type="PANTHER" id="PTHR44520">
    <property type="entry name" value="RESPONSE REGULATOR RCP1-RELATED"/>
    <property type="match status" value="1"/>
</dbReference>
<dbReference type="SMART" id="SM00448">
    <property type="entry name" value="REC"/>
    <property type="match status" value="1"/>
</dbReference>
<dbReference type="KEGG" id="srd:SD10_26285"/>
<dbReference type="InterPro" id="IPR001789">
    <property type="entry name" value="Sig_transdc_resp-reg_receiver"/>
</dbReference>
<keyword evidence="3" id="KW-0808">Transferase</keyword>
<dbReference type="HOGENOM" id="CLU_000445_69_17_10"/>
<evidence type="ECO:0000313" key="4">
    <source>
        <dbReference type="Proteomes" id="UP000033054"/>
    </source>
</evidence>
<dbReference type="STRING" id="1379870.SD10_26285"/>
<keyword evidence="1" id="KW-0597">Phosphoprotein</keyword>
<evidence type="ECO:0000313" key="3">
    <source>
        <dbReference type="EMBL" id="AKD57888.1"/>
    </source>
</evidence>
<dbReference type="EMBL" id="CP010429">
    <property type="protein sequence ID" value="AKD57888.1"/>
    <property type="molecule type" value="Genomic_DNA"/>
</dbReference>
<dbReference type="PATRIC" id="fig|1379870.5.peg.5678"/>
<dbReference type="AlphaFoldDB" id="A0A0E4A025"/>
<gene>
    <name evidence="3" type="ORF">SD10_26285</name>
</gene>
<feature type="modified residue" description="4-aspartylphosphate" evidence="1">
    <location>
        <position position="61"/>
    </location>
</feature>
<reference evidence="3 4" key="1">
    <citation type="journal article" date="2014" name="Curr. Microbiol.">
        <title>Spirosoma radiotolerans sp. nov., a gamma-radiation-resistant bacterium isolated from gamma ray-irradiated soil.</title>
        <authorList>
            <person name="Lee J.J."/>
            <person name="Srinivasan S."/>
            <person name="Lim S."/>
            <person name="Joe M."/>
            <person name="Im S."/>
            <person name="Bae S.I."/>
            <person name="Park K.R."/>
            <person name="Han J.H."/>
            <person name="Park S.H."/>
            <person name="Joo B.M."/>
            <person name="Park S.J."/>
            <person name="Kim M.K."/>
        </authorList>
    </citation>
    <scope>NUCLEOTIDE SEQUENCE [LARGE SCALE GENOMIC DNA]</scope>
    <source>
        <strain evidence="3 4">DG5A</strain>
    </source>
</reference>
<dbReference type="Proteomes" id="UP000033054">
    <property type="component" value="Chromosome"/>
</dbReference>
<feature type="domain" description="Response regulatory" evidence="2">
    <location>
        <begin position="8"/>
        <end position="128"/>
    </location>
</feature>
<accession>A0A0E4A025</accession>
<dbReference type="RefSeq" id="WP_046578140.1">
    <property type="nucleotide sequence ID" value="NZ_CP010429.1"/>
</dbReference>
<dbReference type="Pfam" id="PF00072">
    <property type="entry name" value="Response_reg"/>
    <property type="match status" value="1"/>
</dbReference>
<dbReference type="CDD" id="cd17557">
    <property type="entry name" value="REC_Rcp-like"/>
    <property type="match status" value="1"/>
</dbReference>
<name>A0A0E4A025_9BACT</name>
<dbReference type="InterPro" id="IPR052893">
    <property type="entry name" value="TCS_response_regulator"/>
</dbReference>
<protein>
    <submittedName>
        <fullName evidence="3">Histidine kinase</fullName>
    </submittedName>
</protein>
<dbReference type="SUPFAM" id="SSF52172">
    <property type="entry name" value="CheY-like"/>
    <property type="match status" value="1"/>
</dbReference>
<dbReference type="Gene3D" id="3.40.50.2300">
    <property type="match status" value="1"/>
</dbReference>
<keyword evidence="3" id="KW-0418">Kinase</keyword>